<dbReference type="AlphaFoldDB" id="A0A1Y2EV97"/>
<feature type="compositionally biased region" description="Low complexity" evidence="1">
    <location>
        <begin position="111"/>
        <end position="126"/>
    </location>
</feature>
<feature type="region of interest" description="Disordered" evidence="1">
    <location>
        <begin position="1"/>
        <end position="163"/>
    </location>
</feature>
<gene>
    <name evidence="2" type="ORF">BCR37DRAFT_395574</name>
</gene>
<sequence length="163" mass="16623">MGSCLAKPSVHEGHGTAPGAATAPSTSSFSSSGRGRTQNNNKAGRSQTKRRSEAHVLGGASTPSQSAGLSKAGGQGYHGPVPATIITPPSNDSQSGAGLLRAAGDAKEAAFRAAEARAQAQAQKGGVLSGKLKQQQGMSGQALRKAEQDAERQRRENETLVYD</sequence>
<keyword evidence="3" id="KW-1185">Reference proteome</keyword>
<feature type="compositionally biased region" description="Low complexity" evidence="1">
    <location>
        <begin position="15"/>
        <end position="37"/>
    </location>
</feature>
<dbReference type="EMBL" id="MCFI01000026">
    <property type="protein sequence ID" value="ORY75479.1"/>
    <property type="molecule type" value="Genomic_DNA"/>
</dbReference>
<feature type="compositionally biased region" description="Basic and acidic residues" evidence="1">
    <location>
        <begin position="144"/>
        <end position="163"/>
    </location>
</feature>
<name>A0A1Y2EV97_PROLT</name>
<accession>A0A1Y2EV97</accession>
<evidence type="ECO:0000313" key="3">
    <source>
        <dbReference type="Proteomes" id="UP000193685"/>
    </source>
</evidence>
<feature type="compositionally biased region" description="Polar residues" evidence="1">
    <location>
        <begin position="87"/>
        <end position="96"/>
    </location>
</feature>
<protein>
    <submittedName>
        <fullName evidence="2">Uncharacterized protein</fullName>
    </submittedName>
</protein>
<evidence type="ECO:0000313" key="2">
    <source>
        <dbReference type="EMBL" id="ORY75479.1"/>
    </source>
</evidence>
<dbReference type="Proteomes" id="UP000193685">
    <property type="component" value="Unassembled WGS sequence"/>
</dbReference>
<reference evidence="2 3" key="1">
    <citation type="submission" date="2016-07" db="EMBL/GenBank/DDBJ databases">
        <title>Pervasive Adenine N6-methylation of Active Genes in Fungi.</title>
        <authorList>
            <consortium name="DOE Joint Genome Institute"/>
            <person name="Mondo S.J."/>
            <person name="Dannebaum R.O."/>
            <person name="Kuo R.C."/>
            <person name="Labutti K."/>
            <person name="Haridas S."/>
            <person name="Kuo A."/>
            <person name="Salamov A."/>
            <person name="Ahrendt S.R."/>
            <person name="Lipzen A."/>
            <person name="Sullivan W."/>
            <person name="Andreopoulos W.B."/>
            <person name="Clum A."/>
            <person name="Lindquist E."/>
            <person name="Daum C."/>
            <person name="Ramamoorthy G.K."/>
            <person name="Gryganskyi A."/>
            <person name="Culley D."/>
            <person name="Magnuson J.K."/>
            <person name="James T.Y."/>
            <person name="O'Malley M.A."/>
            <person name="Stajich J.E."/>
            <person name="Spatafora J.W."/>
            <person name="Visel A."/>
            <person name="Grigoriev I.V."/>
        </authorList>
    </citation>
    <scope>NUCLEOTIDE SEQUENCE [LARGE SCALE GENOMIC DNA]</scope>
    <source>
        <strain evidence="2 3">12-1054</strain>
    </source>
</reference>
<dbReference type="RefSeq" id="XP_040722352.1">
    <property type="nucleotide sequence ID" value="XM_040871644.1"/>
</dbReference>
<proteinExistence type="predicted"/>
<evidence type="ECO:0000256" key="1">
    <source>
        <dbReference type="SAM" id="MobiDB-lite"/>
    </source>
</evidence>
<comment type="caution">
    <text evidence="2">The sequence shown here is derived from an EMBL/GenBank/DDBJ whole genome shotgun (WGS) entry which is preliminary data.</text>
</comment>
<dbReference type="GeneID" id="63788243"/>
<organism evidence="2 3">
    <name type="scientific">Protomyces lactucae-debilis</name>
    <dbReference type="NCBI Taxonomy" id="2754530"/>
    <lineage>
        <taxon>Eukaryota</taxon>
        <taxon>Fungi</taxon>
        <taxon>Dikarya</taxon>
        <taxon>Ascomycota</taxon>
        <taxon>Taphrinomycotina</taxon>
        <taxon>Taphrinomycetes</taxon>
        <taxon>Taphrinales</taxon>
        <taxon>Protomycetaceae</taxon>
        <taxon>Protomyces</taxon>
    </lineage>
</organism>